<dbReference type="Proteomes" id="UP000254737">
    <property type="component" value="Unassembled WGS sequence"/>
</dbReference>
<gene>
    <name evidence="1" type="ORF">NCTC13456_00321</name>
</gene>
<sequence length="102" mass="11530">MSNQTSNKKNALSKKARKAHAQFTNELENLLSYAEPKELDNILESVFLDWISTSHADNADYRTDVVNTFGTIRKMIASFDHKPKVAAQVFNQLKSQSDAVQE</sequence>
<evidence type="ECO:0000313" key="2">
    <source>
        <dbReference type="Proteomes" id="UP000254737"/>
    </source>
</evidence>
<reference evidence="1 2" key="1">
    <citation type="submission" date="2018-06" db="EMBL/GenBank/DDBJ databases">
        <authorList>
            <consortium name="Pathogen Informatics"/>
            <person name="Doyle S."/>
        </authorList>
    </citation>
    <scope>NUCLEOTIDE SEQUENCE [LARGE SCALE GENOMIC DNA]</scope>
    <source>
        <strain evidence="1 2">NCTC13456</strain>
    </source>
</reference>
<dbReference type="AlphaFoldDB" id="A0A376FXN8"/>
<evidence type="ECO:0000313" key="1">
    <source>
        <dbReference type="EMBL" id="STD53105.1"/>
    </source>
</evidence>
<name>A0A376FXN8_9FLAO</name>
<organism evidence="1 2">
    <name type="scientific">Empedobacter falsenii</name>
    <dbReference type="NCBI Taxonomy" id="343874"/>
    <lineage>
        <taxon>Bacteria</taxon>
        <taxon>Pseudomonadati</taxon>
        <taxon>Bacteroidota</taxon>
        <taxon>Flavobacteriia</taxon>
        <taxon>Flavobacteriales</taxon>
        <taxon>Weeksellaceae</taxon>
        <taxon>Empedobacter</taxon>
    </lineage>
</organism>
<proteinExistence type="predicted"/>
<accession>A0A376FXN8</accession>
<protein>
    <submittedName>
        <fullName evidence="1">Uncharacterized protein</fullName>
    </submittedName>
</protein>
<dbReference type="EMBL" id="UFXS01000001">
    <property type="protein sequence ID" value="STD53105.1"/>
    <property type="molecule type" value="Genomic_DNA"/>
</dbReference>
<dbReference type="RefSeq" id="WP_114998275.1">
    <property type="nucleotide sequence ID" value="NZ_UFXS01000001.1"/>
</dbReference>